<dbReference type="EMBL" id="CM001223">
    <property type="protein sequence ID" value="KEH22493.1"/>
    <property type="molecule type" value="Genomic_DNA"/>
</dbReference>
<dbReference type="Gene3D" id="1.25.40.10">
    <property type="entry name" value="Tetratricopeptide repeat domain"/>
    <property type="match status" value="6"/>
</dbReference>
<dbReference type="Proteomes" id="UP000002051">
    <property type="component" value="Unassembled WGS sequence"/>
</dbReference>
<feature type="repeat" description="PPR" evidence="3">
    <location>
        <begin position="527"/>
        <end position="561"/>
    </location>
</feature>
<dbReference type="InterPro" id="IPR011990">
    <property type="entry name" value="TPR-like_helical_dom_sf"/>
</dbReference>
<feature type="repeat" description="PPR" evidence="3">
    <location>
        <begin position="210"/>
        <end position="244"/>
    </location>
</feature>
<organism evidence="5 7">
    <name type="scientific">Medicago truncatula</name>
    <name type="common">Barrel medic</name>
    <name type="synonym">Medicago tribuloides</name>
    <dbReference type="NCBI Taxonomy" id="3880"/>
    <lineage>
        <taxon>Eukaryota</taxon>
        <taxon>Viridiplantae</taxon>
        <taxon>Streptophyta</taxon>
        <taxon>Embryophyta</taxon>
        <taxon>Tracheophyta</taxon>
        <taxon>Spermatophyta</taxon>
        <taxon>Magnoliopsida</taxon>
        <taxon>eudicotyledons</taxon>
        <taxon>Gunneridae</taxon>
        <taxon>Pentapetalae</taxon>
        <taxon>rosids</taxon>
        <taxon>fabids</taxon>
        <taxon>Fabales</taxon>
        <taxon>Fabaceae</taxon>
        <taxon>Papilionoideae</taxon>
        <taxon>50 kb inversion clade</taxon>
        <taxon>NPAAA clade</taxon>
        <taxon>Hologalegina</taxon>
        <taxon>IRL clade</taxon>
        <taxon>Trifolieae</taxon>
        <taxon>Medicago</taxon>
    </lineage>
</organism>
<feature type="repeat" description="PPR" evidence="3">
    <location>
        <begin position="597"/>
        <end position="631"/>
    </location>
</feature>
<dbReference type="PANTHER" id="PTHR47941">
    <property type="entry name" value="PENTATRICOPEPTIDE REPEAT-CONTAINING PROTEIN 3, MITOCHONDRIAL"/>
    <property type="match status" value="1"/>
</dbReference>
<feature type="repeat" description="PPR" evidence="3">
    <location>
        <begin position="276"/>
        <end position="311"/>
    </location>
</feature>
<evidence type="ECO:0000256" key="1">
    <source>
        <dbReference type="ARBA" id="ARBA00007626"/>
    </source>
</evidence>
<dbReference type="NCBIfam" id="TIGR00756">
    <property type="entry name" value="PPR"/>
    <property type="match status" value="12"/>
</dbReference>
<reference evidence="5 7" key="2">
    <citation type="journal article" date="2014" name="BMC Genomics">
        <title>An improved genome release (version Mt4.0) for the model legume Medicago truncatula.</title>
        <authorList>
            <person name="Tang H."/>
            <person name="Krishnakumar V."/>
            <person name="Bidwell S."/>
            <person name="Rosen B."/>
            <person name="Chan A."/>
            <person name="Zhou S."/>
            <person name="Gentzbittel L."/>
            <person name="Childs K.L."/>
            <person name="Yandell M."/>
            <person name="Gundlach H."/>
            <person name="Mayer K.F."/>
            <person name="Schwartz D.C."/>
            <person name="Town C.D."/>
        </authorList>
    </citation>
    <scope>GENOME REANNOTATION</scope>
    <source>
        <strain evidence="5">A17</strain>
        <strain evidence="6 7">cv. Jemalong A17</strain>
    </source>
</reference>
<feature type="repeat" description="PPR" evidence="3">
    <location>
        <begin position="632"/>
        <end position="666"/>
    </location>
</feature>
<feature type="repeat" description="PPR" evidence="3">
    <location>
        <begin position="492"/>
        <end position="526"/>
    </location>
</feature>
<feature type="repeat" description="PPR" evidence="3">
    <location>
        <begin position="347"/>
        <end position="381"/>
    </location>
</feature>
<dbReference type="FunFam" id="1.25.40.10:FF:000294">
    <property type="entry name" value="Pentatricopeptide repeat-containing protein At1g09900"/>
    <property type="match status" value="1"/>
</dbReference>
<reference evidence="6" key="3">
    <citation type="submission" date="2015-04" db="UniProtKB">
        <authorList>
            <consortium name="EnsemblPlants"/>
        </authorList>
    </citation>
    <scope>IDENTIFICATION</scope>
    <source>
        <strain evidence="6">cv. Jemalong A17</strain>
    </source>
</reference>
<evidence type="ECO:0000256" key="2">
    <source>
        <dbReference type="ARBA" id="ARBA00022737"/>
    </source>
</evidence>
<feature type="repeat" description="PPR" evidence="3">
    <location>
        <begin position="382"/>
        <end position="416"/>
    </location>
</feature>
<dbReference type="AlphaFoldDB" id="A0A072U043"/>
<dbReference type="HOGENOM" id="CLU_287635_0_0_1"/>
<protein>
    <submittedName>
        <fullName evidence="5">PPR containing plant-like protein</fullName>
    </submittedName>
</protein>
<feature type="coiled-coil region" evidence="4">
    <location>
        <begin position="871"/>
        <end position="943"/>
    </location>
</feature>
<evidence type="ECO:0000313" key="7">
    <source>
        <dbReference type="Proteomes" id="UP000002051"/>
    </source>
</evidence>
<dbReference type="Pfam" id="PF01535">
    <property type="entry name" value="PPR"/>
    <property type="match status" value="4"/>
</dbReference>
<dbReference type="Pfam" id="PF13041">
    <property type="entry name" value="PPR_2"/>
    <property type="match status" value="5"/>
</dbReference>
<reference evidence="5 7" key="1">
    <citation type="journal article" date="2011" name="Nature">
        <title>The Medicago genome provides insight into the evolution of rhizobial symbioses.</title>
        <authorList>
            <person name="Young N.D."/>
            <person name="Debelle F."/>
            <person name="Oldroyd G.E."/>
            <person name="Geurts R."/>
            <person name="Cannon S.B."/>
            <person name="Udvardi M.K."/>
            <person name="Benedito V.A."/>
            <person name="Mayer K.F."/>
            <person name="Gouzy J."/>
            <person name="Schoof H."/>
            <person name="Van de Peer Y."/>
            <person name="Proost S."/>
            <person name="Cook D.R."/>
            <person name="Meyers B.C."/>
            <person name="Spannagl M."/>
            <person name="Cheung F."/>
            <person name="De Mita S."/>
            <person name="Krishnakumar V."/>
            <person name="Gundlach H."/>
            <person name="Zhou S."/>
            <person name="Mudge J."/>
            <person name="Bharti A.K."/>
            <person name="Murray J.D."/>
            <person name="Naoumkina M.A."/>
            <person name="Rosen B."/>
            <person name="Silverstein K.A."/>
            <person name="Tang H."/>
            <person name="Rombauts S."/>
            <person name="Zhao P.X."/>
            <person name="Zhou P."/>
            <person name="Barbe V."/>
            <person name="Bardou P."/>
            <person name="Bechner M."/>
            <person name="Bellec A."/>
            <person name="Berger A."/>
            <person name="Berges H."/>
            <person name="Bidwell S."/>
            <person name="Bisseling T."/>
            <person name="Choisne N."/>
            <person name="Couloux A."/>
            <person name="Denny R."/>
            <person name="Deshpande S."/>
            <person name="Dai X."/>
            <person name="Doyle J.J."/>
            <person name="Dudez A.M."/>
            <person name="Farmer A.D."/>
            <person name="Fouteau S."/>
            <person name="Franken C."/>
            <person name="Gibelin C."/>
            <person name="Gish J."/>
            <person name="Goldstein S."/>
            <person name="Gonzalez A.J."/>
            <person name="Green P.J."/>
            <person name="Hallab A."/>
            <person name="Hartog M."/>
            <person name="Hua A."/>
            <person name="Humphray S.J."/>
            <person name="Jeong D.H."/>
            <person name="Jing Y."/>
            <person name="Jocker A."/>
            <person name="Kenton S.M."/>
            <person name="Kim D.J."/>
            <person name="Klee K."/>
            <person name="Lai H."/>
            <person name="Lang C."/>
            <person name="Lin S."/>
            <person name="Macmil S.L."/>
            <person name="Magdelenat G."/>
            <person name="Matthews L."/>
            <person name="McCorrison J."/>
            <person name="Monaghan E.L."/>
            <person name="Mun J.H."/>
            <person name="Najar F.Z."/>
            <person name="Nicholson C."/>
            <person name="Noirot C."/>
            <person name="O'Bleness M."/>
            <person name="Paule C.R."/>
            <person name="Poulain J."/>
            <person name="Prion F."/>
            <person name="Qin B."/>
            <person name="Qu C."/>
            <person name="Retzel E.F."/>
            <person name="Riddle C."/>
            <person name="Sallet E."/>
            <person name="Samain S."/>
            <person name="Samson N."/>
            <person name="Sanders I."/>
            <person name="Saurat O."/>
            <person name="Scarpelli C."/>
            <person name="Schiex T."/>
            <person name="Segurens B."/>
            <person name="Severin A.J."/>
            <person name="Sherrier D.J."/>
            <person name="Shi R."/>
            <person name="Sims S."/>
            <person name="Singer S.R."/>
            <person name="Sinharoy S."/>
            <person name="Sterck L."/>
            <person name="Viollet A."/>
            <person name="Wang B.B."/>
            <person name="Wang K."/>
            <person name="Wang M."/>
            <person name="Wang X."/>
            <person name="Warfsmann J."/>
            <person name="Weissenbach J."/>
            <person name="White D.D."/>
            <person name="White J.D."/>
            <person name="Wiley G.B."/>
            <person name="Wincker P."/>
            <person name="Xing Y."/>
            <person name="Yang L."/>
            <person name="Yao Z."/>
            <person name="Ying F."/>
            <person name="Zhai J."/>
            <person name="Zhou L."/>
            <person name="Zuber A."/>
            <person name="Denarie J."/>
            <person name="Dixon R.A."/>
            <person name="May G.D."/>
            <person name="Schwartz D.C."/>
            <person name="Rogers J."/>
            <person name="Quetier F."/>
            <person name="Town C.D."/>
            <person name="Roe B.A."/>
        </authorList>
    </citation>
    <scope>NUCLEOTIDE SEQUENCE [LARGE SCALE GENOMIC DNA]</scope>
    <source>
        <strain evidence="5">A17</strain>
        <strain evidence="6 7">cv. Jemalong A17</strain>
    </source>
</reference>
<evidence type="ECO:0000313" key="5">
    <source>
        <dbReference type="EMBL" id="KEH22493.1"/>
    </source>
</evidence>
<dbReference type="InterPro" id="IPR002885">
    <property type="entry name" value="PPR_rpt"/>
</dbReference>
<keyword evidence="2" id="KW-0677">Repeat</keyword>
<keyword evidence="4" id="KW-0175">Coiled coil</keyword>
<dbReference type="SUPFAM" id="SSF48452">
    <property type="entry name" value="TPR-like"/>
    <property type="match status" value="1"/>
</dbReference>
<proteinExistence type="inferred from homology"/>
<comment type="similarity">
    <text evidence="1">Belongs to the PPR family. P subfamily.</text>
</comment>
<dbReference type="EnsemblPlants" id="KEH22493">
    <property type="protein sequence ID" value="KEH22493"/>
    <property type="gene ID" value="MTR_7g451470"/>
</dbReference>
<dbReference type="Pfam" id="PF12854">
    <property type="entry name" value="PPR_1"/>
    <property type="match status" value="2"/>
</dbReference>
<accession>A0A072U043</accession>
<feature type="repeat" description="PPR" evidence="3">
    <location>
        <begin position="562"/>
        <end position="596"/>
    </location>
</feature>
<sequence>MLKTFKSSIGLSRTILLCIKIQSFSQCTTTSLVKNNGKEWENLFKPYDLKHLQRSLNPITPSQLCKLLELPLDFPTSMDLFEKAGLQRGYIHSFHVYYLLIDKLGHVGEFKMIDKLLKQMKDEGCVFKESLFILILRYYGKAGLPGQATRLLLDMWGVYCFEPTFKSYNVVLEILVSGNCPKVAPNVFYDMLSRGISPTVHTFGIVMKAFCMTFNDVIHGLCKAGRIHEAAKLLDRMLLHGFTTDALIYGCLMPGLCRMGQVDEARVLLSKIPNPNTVLYNTLINGYVASGRFEEAKDLLYQNMVIAGFEPDAFMFNIMIDGLCKKGYLVSALEFLNEMVEKGFEPNVITYTILINGFCKDGKIQDAFQMYGEMSSKGCKPDIYTFNSLIYGLCKNDKMEEALGLYHDMFLEGVIANTITYNTLIHAFLRGDSIQQAYKLVNEMLFRGFPLDNITYNGLIKALCKTGLCKNDKMEETLGLYHDMFLEGVIANTITYNTLIHAFLRGDSIQQAYKLVNEMLFRGFPLDNITYNGLIKALCKTGAIEKGLGLIEEMFGKGIFPSINSCNILSNSFCSIGKVNDALRFLRDMIHRGLTPDIVTYNSLINGLCKNGRIQEALNLFNRLQTEGMCPNAVTYNTLISSFCYEDLFNDACLLLFKGVSNGFIPNEITWSILINCFVKKYQRDYPPSIIDNTGLNIHLFLKQVHKSGSIGRILDISKFRDQAIERACLIGLVGQLEDPKTQISGWQLVLFDRENDILLLGVFQAQVFIKIYCMSASLLKFNPGVPAMNNGLSSFKFQTINYAHWGCNRDARDGNENAKIGQLEKQFSEAKQKLKSETSAFKVVTRRSDLKKRWLFAAKRKAGLGMAKANKKLEEVEKHKAIEMVKLEEQKAFAKDNWNKFVEEKCHADQMSQQLEEVERTVEDLKRKMHELSSLRNQTEMATDIRKKTKSSQCSKVKHLKNNLNVEKLRARHNKLKYKLEASRYSILHHKLGCRKIGFIQLLRHFDVLDESFLPVSGSIQDQTKVGFTDELFSFVYNVLVVLSTFYPLMSKACTYTNTYELGLWILFLK</sequence>
<gene>
    <name evidence="5" type="ordered locus">MTR_7g451470</name>
</gene>
<name>A0A072U043_MEDTR</name>
<evidence type="ECO:0000313" key="6">
    <source>
        <dbReference type="EnsemblPlants" id="KEH22493"/>
    </source>
</evidence>
<keyword evidence="7" id="KW-1185">Reference proteome</keyword>
<evidence type="ECO:0000256" key="3">
    <source>
        <dbReference type="PROSITE-ProRule" id="PRU00708"/>
    </source>
</evidence>
<feature type="repeat" description="PPR" evidence="3">
    <location>
        <begin position="417"/>
        <end position="451"/>
    </location>
</feature>
<dbReference type="PROSITE" id="PS51375">
    <property type="entry name" value="PPR"/>
    <property type="match status" value="11"/>
</dbReference>
<evidence type="ECO:0000256" key="4">
    <source>
        <dbReference type="SAM" id="Coils"/>
    </source>
</evidence>
<feature type="repeat" description="PPR" evidence="3">
    <location>
        <begin position="312"/>
        <end position="346"/>
    </location>
</feature>